<dbReference type="GO" id="GO:0016020">
    <property type="term" value="C:membrane"/>
    <property type="evidence" value="ECO:0007669"/>
    <property type="project" value="TreeGrafter"/>
</dbReference>
<reference evidence="3" key="2">
    <citation type="submission" date="2025-09" db="UniProtKB">
        <authorList>
            <consortium name="Ensembl"/>
        </authorList>
    </citation>
    <scope>IDENTIFICATION</scope>
</reference>
<protein>
    <recommendedName>
        <fullName evidence="5">Neurexin/syndecan/glycophorin C domain-containing protein</fullName>
    </recommendedName>
</protein>
<accession>A0A3Q3H202</accession>
<dbReference type="InterPro" id="IPR042192">
    <property type="entry name" value="Glycophorin-C"/>
</dbReference>
<name>A0A3Q3H202_KRYMA</name>
<proteinExistence type="predicted"/>
<dbReference type="PANTHER" id="PTHR47614:SF2">
    <property type="entry name" value="GLYCOPHORIN-C"/>
    <property type="match status" value="1"/>
</dbReference>
<evidence type="ECO:0008006" key="5">
    <source>
        <dbReference type="Google" id="ProtNLM"/>
    </source>
</evidence>
<feature type="region of interest" description="Disordered" evidence="1">
    <location>
        <begin position="57"/>
        <end position="92"/>
    </location>
</feature>
<evidence type="ECO:0000256" key="2">
    <source>
        <dbReference type="SAM" id="Phobius"/>
    </source>
</evidence>
<dbReference type="OMA" id="HANYQES"/>
<feature type="compositionally biased region" description="Basic and acidic residues" evidence="1">
    <location>
        <begin position="61"/>
        <end position="70"/>
    </location>
</feature>
<dbReference type="GeneTree" id="ENSGT00940000177342"/>
<keyword evidence="2" id="KW-1133">Transmembrane helix</keyword>
<keyword evidence="4" id="KW-1185">Reference proteome</keyword>
<sequence length="92" mass="10319">LIVSFAGPPCENQMSLFVVNVNVLCLAGVIAVVIFVIATVLAVTARFLYRRKETYQNQDAKGVKQEDRQDFSYNNQPDSQNVSGENPKDFFM</sequence>
<organism evidence="3 4">
    <name type="scientific">Kryptolebias marmoratus</name>
    <name type="common">Mangrove killifish</name>
    <name type="synonym">Rivulus marmoratus</name>
    <dbReference type="NCBI Taxonomy" id="37003"/>
    <lineage>
        <taxon>Eukaryota</taxon>
        <taxon>Metazoa</taxon>
        <taxon>Chordata</taxon>
        <taxon>Craniata</taxon>
        <taxon>Vertebrata</taxon>
        <taxon>Euteleostomi</taxon>
        <taxon>Actinopterygii</taxon>
        <taxon>Neopterygii</taxon>
        <taxon>Teleostei</taxon>
        <taxon>Neoteleostei</taxon>
        <taxon>Acanthomorphata</taxon>
        <taxon>Ovalentaria</taxon>
        <taxon>Atherinomorphae</taxon>
        <taxon>Cyprinodontiformes</taxon>
        <taxon>Rivulidae</taxon>
        <taxon>Kryptolebias</taxon>
    </lineage>
</organism>
<keyword evidence="2" id="KW-0812">Transmembrane</keyword>
<evidence type="ECO:0000313" key="3">
    <source>
        <dbReference type="Ensembl" id="ENSKMAP00000029532.1"/>
    </source>
</evidence>
<evidence type="ECO:0000313" key="4">
    <source>
        <dbReference type="Proteomes" id="UP000264800"/>
    </source>
</evidence>
<dbReference type="STRING" id="37003.ENSKMAP00000029532"/>
<evidence type="ECO:0000256" key="1">
    <source>
        <dbReference type="SAM" id="MobiDB-lite"/>
    </source>
</evidence>
<dbReference type="Proteomes" id="UP000264800">
    <property type="component" value="Unplaced"/>
</dbReference>
<reference evidence="3" key="1">
    <citation type="submission" date="2025-08" db="UniProtKB">
        <authorList>
            <consortium name="Ensembl"/>
        </authorList>
    </citation>
    <scope>IDENTIFICATION</scope>
</reference>
<dbReference type="PANTHER" id="PTHR47614">
    <property type="entry name" value="GLYCOPHORIN-C"/>
    <property type="match status" value="1"/>
</dbReference>
<dbReference type="GO" id="GO:0030863">
    <property type="term" value="C:cortical cytoskeleton"/>
    <property type="evidence" value="ECO:0007669"/>
    <property type="project" value="TreeGrafter"/>
</dbReference>
<feature type="transmembrane region" description="Helical" evidence="2">
    <location>
        <begin position="21"/>
        <end position="49"/>
    </location>
</feature>
<feature type="compositionally biased region" description="Polar residues" evidence="1">
    <location>
        <begin position="71"/>
        <end position="84"/>
    </location>
</feature>
<dbReference type="AlphaFoldDB" id="A0A3Q3H202"/>
<keyword evidence="2" id="KW-0472">Membrane</keyword>
<dbReference type="Ensembl" id="ENSKMAT00000029898.1">
    <property type="protein sequence ID" value="ENSKMAP00000029532.1"/>
    <property type="gene ID" value="ENSKMAG00000021869.1"/>
</dbReference>